<name>A0A9P3G5R5_9APHY</name>
<dbReference type="AlphaFoldDB" id="A0A9P3G5R5"/>
<keyword evidence="4" id="KW-1185">Reference proteome</keyword>
<organism evidence="3 4">
    <name type="scientific">Phanerochaete sordida</name>
    <dbReference type="NCBI Taxonomy" id="48140"/>
    <lineage>
        <taxon>Eukaryota</taxon>
        <taxon>Fungi</taxon>
        <taxon>Dikarya</taxon>
        <taxon>Basidiomycota</taxon>
        <taxon>Agaricomycotina</taxon>
        <taxon>Agaricomycetes</taxon>
        <taxon>Polyporales</taxon>
        <taxon>Phanerochaetaceae</taxon>
        <taxon>Phanerochaete</taxon>
    </lineage>
</organism>
<accession>A0A9P3G5R5</accession>
<evidence type="ECO:0000313" key="3">
    <source>
        <dbReference type="EMBL" id="GJE88592.1"/>
    </source>
</evidence>
<sequence>MFLGRLLASVALSLAVASSTGAVPSVPAQGVATRELTYYPAVRALNPLPMVASRHAKRMTNAQRMARGLPPNAPRRRAPGQLRARTSPTPTSDSASATDSSTPTPPPTSASSSDSSSASSSAPSSSPSDPSSASSSSSAPPSSASSSPSAAPTCSTVTGRISYEYTDAAGFSQGGWLSAAASAFGEFPPTTDGDAALVLSYEVCGTPDADAVYSFTSSNGFTNFPILAAINGFASTSTNLGPGSYNYAYIGATGNDVPAGPAVTQPNSFSAAAGVPEGVETTIWAVGAGNNPTLTPVWINTDGTPASVQLAYVPASNAFALVGDMAQFDANFGTADPATFSFVVGSQH</sequence>
<feature type="compositionally biased region" description="Low complexity" evidence="1">
    <location>
        <begin position="109"/>
        <end position="153"/>
    </location>
</feature>
<dbReference type="OrthoDB" id="4584900at2759"/>
<dbReference type="EMBL" id="BPQB01000010">
    <property type="protein sequence ID" value="GJE88592.1"/>
    <property type="molecule type" value="Genomic_DNA"/>
</dbReference>
<feature type="region of interest" description="Disordered" evidence="1">
    <location>
        <begin position="63"/>
        <end position="153"/>
    </location>
</feature>
<feature type="compositionally biased region" description="Low complexity" evidence="1">
    <location>
        <begin position="86"/>
        <end position="102"/>
    </location>
</feature>
<gene>
    <name evidence="3" type="ORF">PsYK624_046750</name>
</gene>
<evidence type="ECO:0000313" key="4">
    <source>
        <dbReference type="Proteomes" id="UP000703269"/>
    </source>
</evidence>
<protein>
    <submittedName>
        <fullName evidence="3">Uncharacterized protein</fullName>
    </submittedName>
</protein>
<feature type="signal peptide" evidence="2">
    <location>
        <begin position="1"/>
        <end position="22"/>
    </location>
</feature>
<keyword evidence="2" id="KW-0732">Signal</keyword>
<reference evidence="3 4" key="1">
    <citation type="submission" date="2021-08" db="EMBL/GenBank/DDBJ databases">
        <title>Draft Genome Sequence of Phanerochaete sordida strain YK-624.</title>
        <authorList>
            <person name="Mori T."/>
            <person name="Dohra H."/>
            <person name="Suzuki T."/>
            <person name="Kawagishi H."/>
            <person name="Hirai H."/>
        </authorList>
    </citation>
    <scope>NUCLEOTIDE SEQUENCE [LARGE SCALE GENOMIC DNA]</scope>
    <source>
        <strain evidence="3 4">YK-624</strain>
    </source>
</reference>
<feature type="chain" id="PRO_5040516570" evidence="2">
    <location>
        <begin position="23"/>
        <end position="348"/>
    </location>
</feature>
<evidence type="ECO:0000256" key="1">
    <source>
        <dbReference type="SAM" id="MobiDB-lite"/>
    </source>
</evidence>
<comment type="caution">
    <text evidence="3">The sequence shown here is derived from an EMBL/GenBank/DDBJ whole genome shotgun (WGS) entry which is preliminary data.</text>
</comment>
<proteinExistence type="predicted"/>
<evidence type="ECO:0000256" key="2">
    <source>
        <dbReference type="SAM" id="SignalP"/>
    </source>
</evidence>
<dbReference type="Proteomes" id="UP000703269">
    <property type="component" value="Unassembled WGS sequence"/>
</dbReference>